<keyword evidence="3 5" id="KW-0904">Protein phosphatase</keyword>
<evidence type="ECO:0000256" key="1">
    <source>
        <dbReference type="ARBA" id="ARBA00005750"/>
    </source>
</evidence>
<sequence length="255" mass="29051">MIDIHCHLLPGLDDGPKDVSESLRMAQQAVLDGIDTIIATPHHKNGQYNNSKSLIIDKVREMNQRLVEENINLTVMPGQEVRIFGELLEEYRMEEILTLNNGGQYLFIELPSNHVPRYTKKMLYDIQLNGLIPIIVHPERNREIIAEPELLFQLVKDGALTQVTASSITGFFGKTIQKFSMQLIEAELTHFIASDAHNTTNRPFQLAQAYGVIEKKYGIDHVYLFQENAQLLVSGKNVYKEEPQPVKRKKVLGIF</sequence>
<dbReference type="AlphaFoldDB" id="A0A974NJS4"/>
<dbReference type="PIRSF" id="PIRSF016557">
    <property type="entry name" value="Caps_synth_CpsB"/>
    <property type="match status" value="1"/>
</dbReference>
<dbReference type="KEGG" id="ppsr:I6J18_15905"/>
<comment type="catalytic activity">
    <reaction evidence="4 5">
        <text>O-phospho-L-tyrosyl-[protein] + H2O = L-tyrosyl-[protein] + phosphate</text>
        <dbReference type="Rhea" id="RHEA:10684"/>
        <dbReference type="Rhea" id="RHEA-COMP:10136"/>
        <dbReference type="Rhea" id="RHEA-COMP:20101"/>
        <dbReference type="ChEBI" id="CHEBI:15377"/>
        <dbReference type="ChEBI" id="CHEBI:43474"/>
        <dbReference type="ChEBI" id="CHEBI:46858"/>
        <dbReference type="ChEBI" id="CHEBI:61978"/>
        <dbReference type="EC" id="3.1.3.48"/>
    </reaction>
</comment>
<dbReference type="EMBL" id="CP068053">
    <property type="protein sequence ID" value="QQS99118.1"/>
    <property type="molecule type" value="Genomic_DNA"/>
</dbReference>
<evidence type="ECO:0000256" key="3">
    <source>
        <dbReference type="ARBA" id="ARBA00022912"/>
    </source>
</evidence>
<comment type="similarity">
    <text evidence="1 5">Belongs to the metallo-dependent hydrolases superfamily. CpsB/CapC family.</text>
</comment>
<dbReference type="InterPro" id="IPR016667">
    <property type="entry name" value="Caps_polysacc_synth_CpsB/CapC"/>
</dbReference>
<reference evidence="6 7" key="1">
    <citation type="submission" date="2021-01" db="EMBL/GenBank/DDBJ databases">
        <title>FDA dAtabase for Regulatory Grade micrObial Sequences (FDA-ARGOS): Supporting development and validation of Infectious Disease Dx tests.</title>
        <authorList>
            <person name="Nelson B."/>
            <person name="Plummer A."/>
            <person name="Tallon L."/>
            <person name="Sadzewicz L."/>
            <person name="Zhao X."/>
            <person name="Boylan J."/>
            <person name="Ott S."/>
            <person name="Bowen H."/>
            <person name="Vavikolanu K."/>
            <person name="Mehta A."/>
            <person name="Aluvathingal J."/>
            <person name="Nadendla S."/>
            <person name="Myers T."/>
            <person name="Yan Y."/>
            <person name="Sichtig H."/>
        </authorList>
    </citation>
    <scope>NUCLEOTIDE SEQUENCE [LARGE SCALE GENOMIC DNA]</scope>
    <source>
        <strain evidence="6 7">FDAARGOS_1161</strain>
    </source>
</reference>
<keyword evidence="2 5" id="KW-0378">Hydrolase</keyword>
<evidence type="ECO:0000313" key="7">
    <source>
        <dbReference type="Proteomes" id="UP000595254"/>
    </source>
</evidence>
<accession>A0A974NJS4</accession>
<dbReference type="GO" id="GO:0004725">
    <property type="term" value="F:protein tyrosine phosphatase activity"/>
    <property type="evidence" value="ECO:0007669"/>
    <property type="project" value="UniProtKB-UniRule"/>
</dbReference>
<evidence type="ECO:0000256" key="4">
    <source>
        <dbReference type="ARBA" id="ARBA00051722"/>
    </source>
</evidence>
<keyword evidence="7" id="KW-1185">Reference proteome</keyword>
<evidence type="ECO:0000313" key="6">
    <source>
        <dbReference type="EMBL" id="QQS99118.1"/>
    </source>
</evidence>
<dbReference type="Pfam" id="PF19567">
    <property type="entry name" value="CpsB_CapC"/>
    <property type="match status" value="1"/>
</dbReference>
<dbReference type="RefSeq" id="WP_040375403.1">
    <property type="nucleotide sequence ID" value="NZ_CP068053.1"/>
</dbReference>
<dbReference type="GO" id="GO:0030145">
    <property type="term" value="F:manganese ion binding"/>
    <property type="evidence" value="ECO:0007669"/>
    <property type="project" value="UniProtKB-UniRule"/>
</dbReference>
<evidence type="ECO:0000256" key="2">
    <source>
        <dbReference type="ARBA" id="ARBA00022801"/>
    </source>
</evidence>
<gene>
    <name evidence="6" type="ORF">I6J18_15905</name>
</gene>
<dbReference type="InterPro" id="IPR016195">
    <property type="entry name" value="Pol/histidinol_Pase-like"/>
</dbReference>
<dbReference type="PANTHER" id="PTHR39181:SF1">
    <property type="entry name" value="TYROSINE-PROTEIN PHOSPHATASE YWQE"/>
    <property type="match status" value="1"/>
</dbReference>
<dbReference type="Gene3D" id="3.20.20.140">
    <property type="entry name" value="Metal-dependent hydrolases"/>
    <property type="match status" value="1"/>
</dbReference>
<dbReference type="SUPFAM" id="SSF89550">
    <property type="entry name" value="PHP domain-like"/>
    <property type="match status" value="1"/>
</dbReference>
<dbReference type="Proteomes" id="UP000595254">
    <property type="component" value="Chromosome"/>
</dbReference>
<protein>
    <recommendedName>
        <fullName evidence="5">Tyrosine-protein phosphatase</fullName>
        <ecNumber evidence="5">3.1.3.48</ecNumber>
    </recommendedName>
</protein>
<organism evidence="6 7">
    <name type="scientific">Peribacillus psychrosaccharolyticus</name>
    <name type="common">Bacillus psychrosaccharolyticus</name>
    <dbReference type="NCBI Taxonomy" id="1407"/>
    <lineage>
        <taxon>Bacteria</taxon>
        <taxon>Bacillati</taxon>
        <taxon>Bacillota</taxon>
        <taxon>Bacilli</taxon>
        <taxon>Bacillales</taxon>
        <taxon>Bacillaceae</taxon>
        <taxon>Peribacillus</taxon>
    </lineage>
</organism>
<dbReference type="PANTHER" id="PTHR39181">
    <property type="entry name" value="TYROSINE-PROTEIN PHOSPHATASE YWQE"/>
    <property type="match status" value="1"/>
</dbReference>
<proteinExistence type="inferred from homology"/>
<evidence type="ECO:0000256" key="5">
    <source>
        <dbReference type="PIRNR" id="PIRNR016557"/>
    </source>
</evidence>
<name>A0A974NJS4_PERPY</name>
<dbReference type="EC" id="3.1.3.48" evidence="5"/>